<feature type="binding site" evidence="8">
    <location>
        <position position="40"/>
    </location>
    <ligand>
        <name>3-phosphoshikimate</name>
        <dbReference type="ChEBI" id="CHEBI:145989"/>
    </ligand>
</feature>
<dbReference type="GO" id="GO:0005737">
    <property type="term" value="C:cytoplasm"/>
    <property type="evidence" value="ECO:0007669"/>
    <property type="project" value="UniProtKB-SubCell"/>
</dbReference>
<feature type="binding site" evidence="8">
    <location>
        <position position="35"/>
    </location>
    <ligand>
        <name>phosphoenolpyruvate</name>
        <dbReference type="ChEBI" id="CHEBI:58702"/>
    </ligand>
</feature>
<evidence type="ECO:0000256" key="5">
    <source>
        <dbReference type="ARBA" id="ARBA00022679"/>
    </source>
</evidence>
<keyword evidence="3 8" id="KW-0963">Cytoplasm</keyword>
<proteinExistence type="inferred from homology"/>
<feature type="binding site" evidence="8">
    <location>
        <position position="36"/>
    </location>
    <ligand>
        <name>3-phosphoshikimate</name>
        <dbReference type="ChEBI" id="CHEBI:145989"/>
    </ligand>
</feature>
<feature type="binding site" evidence="8">
    <location>
        <position position="190"/>
    </location>
    <ligand>
        <name>3-phosphoshikimate</name>
        <dbReference type="ChEBI" id="CHEBI:145989"/>
    </ligand>
</feature>
<feature type="binding site" evidence="8">
    <location>
        <position position="35"/>
    </location>
    <ligand>
        <name>3-phosphoshikimate</name>
        <dbReference type="ChEBI" id="CHEBI:145989"/>
    </ligand>
</feature>
<dbReference type="GO" id="GO:0003866">
    <property type="term" value="F:3-phosphoshikimate 1-carboxyvinyltransferase activity"/>
    <property type="evidence" value="ECO:0007669"/>
    <property type="project" value="UniProtKB-UniRule"/>
</dbReference>
<reference evidence="10 11" key="1">
    <citation type="submission" date="2019-01" db="EMBL/GenBank/DDBJ databases">
        <title>Insights into ecological role of a new deltaproteobacterial order Candidatus Sinidesulfobacterales (Sva0485) by metagenomics and metatranscriptomics.</title>
        <authorList>
            <person name="Tan S."/>
            <person name="Liu J."/>
            <person name="Fang Y."/>
            <person name="Hedlund B.P."/>
            <person name="Lian Z.H."/>
            <person name="Huang L.Y."/>
            <person name="Li J.T."/>
            <person name="Huang L.N."/>
            <person name="Li W.J."/>
            <person name="Jiang H.C."/>
            <person name="Dong H.L."/>
            <person name="Shu W.S."/>
        </authorList>
    </citation>
    <scope>NUCLEOTIDE SEQUENCE [LARGE SCALE GENOMIC DNA]</scope>
    <source>
        <strain evidence="10">AP3</strain>
    </source>
</reference>
<dbReference type="CDD" id="cd01556">
    <property type="entry name" value="EPSP_synthase"/>
    <property type="match status" value="1"/>
</dbReference>
<dbReference type="InterPro" id="IPR036968">
    <property type="entry name" value="Enolpyruvate_Tfrase_sf"/>
</dbReference>
<dbReference type="PANTHER" id="PTHR21090">
    <property type="entry name" value="AROM/DEHYDROQUINATE SYNTHASE"/>
    <property type="match status" value="1"/>
</dbReference>
<evidence type="ECO:0000256" key="8">
    <source>
        <dbReference type="HAMAP-Rule" id="MF_00210"/>
    </source>
</evidence>
<dbReference type="SUPFAM" id="SSF55205">
    <property type="entry name" value="EPT/RTPC-like"/>
    <property type="match status" value="1"/>
</dbReference>
<feature type="binding site" evidence="8">
    <location>
        <position position="190"/>
    </location>
    <ligand>
        <name>phosphoenolpyruvate</name>
        <dbReference type="ChEBI" id="CHEBI:58702"/>
    </ligand>
</feature>
<dbReference type="EMBL" id="SGBD01000004">
    <property type="protein sequence ID" value="RZD14114.1"/>
    <property type="molecule type" value="Genomic_DNA"/>
</dbReference>
<sequence>MNQAGGFLIKLKSGRALVTGISKGFNATLEVPGDKSISHRAIMLGSLASGISKVYNLSLSRDNLATIAAFRKLGVAIAAAKPDKNNKNSKDFVINGVGLHGLKEPKTIINTANSGTLTRLIAGILAGNEFFSVLSGDKYLNSRPMRRITEPLSLMGAKITGRENGNYPPIAIKGGKLKSIYYEMPVPSAQVKSCIMLAALFAEGNTVIYEKKATRNHTENFLKLQGCRIAVENPKFDDNLITVEGGGELKPFEITVPGDFSSASFFIALGILRKNSEIIIKNVLLNEKRTGLLKVLEMMGANIEITLEDKKLEKVGTIKAKYSNLQGVAVPPELVSDMIDEFPIFAVIASFAGGITKVTGAGELRVKESDRIKTIVSNLSLFGVKIKELEDGFELTGNPDLIFTGNGVKLNNKDFVAADSFGDHRIAMSMVVMGLLLKNIGTEVRDIKCIGTSFPEFFDILSKLTKEEGGNGP</sequence>
<dbReference type="Pfam" id="PF00275">
    <property type="entry name" value="EPSP_synthase"/>
    <property type="match status" value="1"/>
</dbReference>
<dbReference type="InterPro" id="IPR001986">
    <property type="entry name" value="Enolpyruvate_Tfrase_dom"/>
</dbReference>
<feature type="binding site" evidence="8">
    <location>
        <position position="115"/>
    </location>
    <ligand>
        <name>phosphoenolpyruvate</name>
        <dbReference type="ChEBI" id="CHEBI:58702"/>
    </ligand>
</feature>
<dbReference type="GO" id="GO:0009073">
    <property type="term" value="P:aromatic amino acid family biosynthetic process"/>
    <property type="evidence" value="ECO:0007669"/>
    <property type="project" value="UniProtKB-KW"/>
</dbReference>
<comment type="caution">
    <text evidence="10">The sequence shown here is derived from an EMBL/GenBank/DDBJ whole genome shotgun (WGS) entry which is preliminary data.</text>
</comment>
<dbReference type="Proteomes" id="UP000320813">
    <property type="component" value="Unassembled WGS sequence"/>
</dbReference>
<dbReference type="InterPro" id="IPR023193">
    <property type="entry name" value="EPSP_synthase_CS"/>
</dbReference>
<dbReference type="PIRSF" id="PIRSF000505">
    <property type="entry name" value="EPSPS"/>
    <property type="match status" value="1"/>
</dbReference>
<dbReference type="PROSITE" id="PS00885">
    <property type="entry name" value="EPSP_SYNTHASE_2"/>
    <property type="match status" value="1"/>
</dbReference>
<evidence type="ECO:0000256" key="1">
    <source>
        <dbReference type="ARBA" id="ARBA00004811"/>
    </source>
</evidence>
<feature type="binding site" evidence="8">
    <location>
        <position position="425"/>
    </location>
    <ligand>
        <name>phosphoenolpyruvate</name>
        <dbReference type="ChEBI" id="CHEBI:58702"/>
    </ligand>
</feature>
<comment type="similarity">
    <text evidence="2 8">Belongs to the EPSP synthase family.</text>
</comment>
<evidence type="ECO:0000256" key="6">
    <source>
        <dbReference type="ARBA" id="ARBA00023141"/>
    </source>
</evidence>
<evidence type="ECO:0000259" key="9">
    <source>
        <dbReference type="Pfam" id="PF00275"/>
    </source>
</evidence>
<comment type="pathway">
    <text evidence="1 8">Metabolic intermediate biosynthesis; chorismate biosynthesis; chorismate from D-erythrose 4-phosphate and phosphoenolpyruvate: step 6/7.</text>
</comment>
<feature type="binding site" evidence="8">
    <location>
        <position position="371"/>
    </location>
    <ligand>
        <name>phosphoenolpyruvate</name>
        <dbReference type="ChEBI" id="CHEBI:58702"/>
    </ligand>
</feature>
<comment type="caution">
    <text evidence="8">Lacks conserved residue(s) required for the propagation of feature annotation.</text>
</comment>
<dbReference type="InterPro" id="IPR013792">
    <property type="entry name" value="RNA3'P_cycl/enolpyr_Trfase_a/b"/>
</dbReference>
<comment type="subcellular location">
    <subcellularLocation>
        <location evidence="8">Cytoplasm</location>
    </subcellularLocation>
</comment>
<dbReference type="FunFam" id="3.65.10.10:FF:000005">
    <property type="entry name" value="3-phosphoshikimate 1-carboxyvinyltransferase"/>
    <property type="match status" value="1"/>
</dbReference>
<dbReference type="PANTHER" id="PTHR21090:SF5">
    <property type="entry name" value="PENTAFUNCTIONAL AROM POLYPEPTIDE"/>
    <property type="match status" value="1"/>
</dbReference>
<evidence type="ECO:0000256" key="4">
    <source>
        <dbReference type="ARBA" id="ARBA00022605"/>
    </source>
</evidence>
<dbReference type="HAMAP" id="MF_00210">
    <property type="entry name" value="EPSP_synth"/>
    <property type="match status" value="1"/>
</dbReference>
<dbReference type="InterPro" id="IPR006264">
    <property type="entry name" value="EPSP_synthase"/>
</dbReference>
<gene>
    <name evidence="8 10" type="primary">aroA</name>
    <name evidence="10" type="ORF">EVJ47_07720</name>
</gene>
<evidence type="ECO:0000313" key="11">
    <source>
        <dbReference type="Proteomes" id="UP000320813"/>
    </source>
</evidence>
<organism evidence="10 11">
    <name type="scientific">Candidatus Acidulodesulfobacterium ferriphilum</name>
    <dbReference type="NCBI Taxonomy" id="2597223"/>
    <lineage>
        <taxon>Bacteria</taxon>
        <taxon>Deltaproteobacteria</taxon>
        <taxon>Candidatus Acidulodesulfobacterales</taxon>
        <taxon>Candidatus Acidulodesulfobacterium</taxon>
    </lineage>
</organism>
<feature type="binding site" evidence="8">
    <location>
        <position position="143"/>
    </location>
    <ligand>
        <name>phosphoenolpyruvate</name>
        <dbReference type="ChEBI" id="CHEBI:58702"/>
    </ligand>
</feature>
<dbReference type="EC" id="2.5.1.19" evidence="8"/>
<feature type="binding site" evidence="8">
    <location>
        <position position="340"/>
    </location>
    <ligand>
        <name>3-phosphoshikimate</name>
        <dbReference type="ChEBI" id="CHEBI:145989"/>
    </ligand>
</feature>
<keyword evidence="5 8" id="KW-0808">Transferase</keyword>
<protein>
    <recommendedName>
        <fullName evidence="8">3-phosphoshikimate 1-carboxyvinyltransferase</fullName>
        <ecNumber evidence="8">2.5.1.19</ecNumber>
    </recommendedName>
    <alternativeName>
        <fullName evidence="8">5-enolpyruvylshikimate-3-phosphate synthase</fullName>
        <shortName evidence="8">EPSP synthase</shortName>
        <shortName evidence="8">EPSPS</shortName>
    </alternativeName>
</protein>
<keyword evidence="6 8" id="KW-0057">Aromatic amino acid biosynthesis</keyword>
<evidence type="ECO:0000256" key="3">
    <source>
        <dbReference type="ARBA" id="ARBA00022490"/>
    </source>
</evidence>
<evidence type="ECO:0000256" key="2">
    <source>
        <dbReference type="ARBA" id="ARBA00009948"/>
    </source>
</evidence>
<feature type="binding site" evidence="8">
    <location>
        <position position="188"/>
    </location>
    <ligand>
        <name>3-phosphoshikimate</name>
        <dbReference type="ChEBI" id="CHEBI:145989"/>
    </ligand>
</feature>
<comment type="function">
    <text evidence="8">Catalyzes the transfer of the enolpyruvyl moiety of phosphoenolpyruvate (PEP) to the 5-hydroxyl of shikimate-3-phosphate (S3P) to produce enolpyruvyl shikimate-3-phosphate and inorganic phosphate.</text>
</comment>
<comment type="catalytic activity">
    <reaction evidence="7">
        <text>3-phosphoshikimate + phosphoenolpyruvate = 5-O-(1-carboxyvinyl)-3-phosphoshikimate + phosphate</text>
        <dbReference type="Rhea" id="RHEA:21256"/>
        <dbReference type="ChEBI" id="CHEBI:43474"/>
        <dbReference type="ChEBI" id="CHEBI:57701"/>
        <dbReference type="ChEBI" id="CHEBI:58702"/>
        <dbReference type="ChEBI" id="CHEBI:145989"/>
        <dbReference type="EC" id="2.5.1.19"/>
    </reaction>
    <physiologicalReaction direction="left-to-right" evidence="7">
        <dbReference type="Rhea" id="RHEA:21257"/>
    </physiologicalReaction>
</comment>
<evidence type="ECO:0000313" key="10">
    <source>
        <dbReference type="EMBL" id="RZD14114.1"/>
    </source>
</evidence>
<feature type="active site" description="Proton acceptor" evidence="8">
    <location>
        <position position="340"/>
    </location>
</feature>
<feature type="binding site" evidence="8">
    <location>
        <position position="367"/>
    </location>
    <ligand>
        <name>3-phosphoshikimate</name>
        <dbReference type="ChEBI" id="CHEBI:145989"/>
    </ligand>
</feature>
<dbReference type="UniPathway" id="UPA00053">
    <property type="reaction ID" value="UER00089"/>
</dbReference>
<keyword evidence="4 8" id="KW-0028">Amino-acid biosynthesis</keyword>
<comment type="subunit">
    <text evidence="8">Monomer.</text>
</comment>
<accession>A0A519BA77</accession>
<dbReference type="Gene3D" id="3.65.10.10">
    <property type="entry name" value="Enolpyruvate transferase domain"/>
    <property type="match status" value="2"/>
</dbReference>
<feature type="domain" description="Enolpyruvate transferase" evidence="9">
    <location>
        <begin position="25"/>
        <end position="461"/>
    </location>
</feature>
<dbReference type="NCBIfam" id="TIGR01356">
    <property type="entry name" value="aroA"/>
    <property type="match status" value="1"/>
</dbReference>
<dbReference type="GO" id="GO:0008652">
    <property type="term" value="P:amino acid biosynthetic process"/>
    <property type="evidence" value="ECO:0007669"/>
    <property type="project" value="UniProtKB-KW"/>
</dbReference>
<name>A0A519BA77_9DELT</name>
<evidence type="ECO:0000256" key="7">
    <source>
        <dbReference type="ARBA" id="ARBA00044633"/>
    </source>
</evidence>
<dbReference type="GO" id="GO:0009423">
    <property type="term" value="P:chorismate biosynthetic process"/>
    <property type="evidence" value="ECO:0007669"/>
    <property type="project" value="UniProtKB-UniRule"/>
</dbReference>
<dbReference type="AlphaFoldDB" id="A0A519BA77"/>